<feature type="domain" description="FMP27/BLTP2/Hobbit GFWDK motif-containing RBG unit" evidence="4">
    <location>
        <begin position="980"/>
        <end position="1112"/>
    </location>
</feature>
<dbReference type="PANTHER" id="PTHR15678:SF6">
    <property type="entry name" value="BRIDGE-LIKE LIPID TRANSFER PROTEIN FAMILY MEMBER 2"/>
    <property type="match status" value="1"/>
</dbReference>
<keyword evidence="1" id="KW-0175">Coiled coil</keyword>
<evidence type="ECO:0000256" key="1">
    <source>
        <dbReference type="SAM" id="Coils"/>
    </source>
</evidence>
<evidence type="ECO:0000256" key="2">
    <source>
        <dbReference type="SAM" id="MobiDB-lite"/>
    </source>
</evidence>
<dbReference type="SMART" id="SM01214">
    <property type="entry name" value="Fmp27_GFWDK"/>
    <property type="match status" value="1"/>
</dbReference>
<dbReference type="InterPro" id="IPR045167">
    <property type="entry name" value="Hobbit"/>
</dbReference>
<feature type="region of interest" description="Disordered" evidence="2">
    <location>
        <begin position="1430"/>
        <end position="1454"/>
    </location>
</feature>
<name>A0ABY6K0Y2_9ARAC</name>
<evidence type="ECO:0000313" key="6">
    <source>
        <dbReference type="Proteomes" id="UP001235939"/>
    </source>
</evidence>
<evidence type="ECO:0000256" key="3">
    <source>
        <dbReference type="SAM" id="Phobius"/>
    </source>
</evidence>
<gene>
    <name evidence="5" type="ORF">LAZ67_1005041</name>
</gene>
<accession>A0ABY6K0Y2</accession>
<protein>
    <submittedName>
        <fullName evidence="5">KIAA0100</fullName>
    </submittedName>
</protein>
<reference evidence="5 6" key="1">
    <citation type="submission" date="2022-01" db="EMBL/GenBank/DDBJ databases">
        <title>A chromosomal length assembly of Cordylochernes scorpioides.</title>
        <authorList>
            <person name="Zeh D."/>
            <person name="Zeh J."/>
        </authorList>
    </citation>
    <scope>NUCLEOTIDE SEQUENCE [LARGE SCALE GENOMIC DNA]</scope>
    <source>
        <strain evidence="5">IN4F17</strain>
        <tissue evidence="5">Whole Body</tissue>
    </source>
</reference>
<feature type="compositionally biased region" description="Basic residues" evidence="2">
    <location>
        <begin position="2117"/>
        <end position="2128"/>
    </location>
</feature>
<feature type="region of interest" description="Disordered" evidence="2">
    <location>
        <begin position="2085"/>
        <end position="2128"/>
    </location>
</feature>
<evidence type="ECO:0000313" key="5">
    <source>
        <dbReference type="EMBL" id="UYV61490.1"/>
    </source>
</evidence>
<dbReference type="PANTHER" id="PTHR15678">
    <property type="entry name" value="ANTIGEN MLAA-22-RELATED"/>
    <property type="match status" value="1"/>
</dbReference>
<feature type="compositionally biased region" description="Low complexity" evidence="2">
    <location>
        <begin position="1444"/>
        <end position="1454"/>
    </location>
</feature>
<dbReference type="InterPro" id="IPR019441">
    <property type="entry name" value="FMP27/BLTP2/Hobbit_GFWDK_RBG"/>
</dbReference>
<keyword evidence="3" id="KW-0472">Membrane</keyword>
<keyword evidence="3" id="KW-0812">Transmembrane</keyword>
<dbReference type="EMBL" id="CP092863">
    <property type="protein sequence ID" value="UYV61490.1"/>
    <property type="molecule type" value="Genomic_DNA"/>
</dbReference>
<dbReference type="Pfam" id="PF10344">
    <property type="entry name" value="Hobbit"/>
    <property type="match status" value="3"/>
</dbReference>
<feature type="transmembrane region" description="Helical" evidence="3">
    <location>
        <begin position="12"/>
        <end position="38"/>
    </location>
</feature>
<sequence>MEDIVLSGWIPILLGVLGLVLCLIWPLPIGLLRLYTWYLEWSLTRVRLRVQKVGYFSLHQVKLLLSSGSVLEIEHLWISSSLFDSRLKSLLAVCVSDLRYQGQILSPPKPSSTKATPPLSKKLDVQNILSWIKFLRLSLYFNNASAMQFVAPHGECLFHLTLQEFSLHLASLPNDTDEITAALTSLSLKVFQHYQSPTHFCLAQASLSTTVTATIRSGDPKALTDIKVDLTQPEVVLYDSLPFSFSPKQPNQVVEHKEELSTSLPFSLTLPPYFPSKFSLEILNATLQYVQDSCQRTLITKLGIFSSSLVCDKSRILMDSRLEFHLQNMSMTVNHANLATLDCLDFATKLEEESLDLHLKVTTCHLSEEADNLIAWAALLASSPKKGDIPPNRLKSKGSILQHCSKVLANRSFNCSLELKDSRLDLGLAESPNLTLASNHMKLTSTFTLSSSDPFPLRDADLEFLMENTWSGLGEVPPGSTDVYNLKKSHFWGMPLVCGVMLVQLKQYTQMEFRMESMVDNLHFEWSPPLCRIIKKLLPPSLEAAPPAQKPPAVLRPSITFQFNCSNVNLFFLVANTSNVMVRLDTTFLDTHKMNFSFEGLKMVHFSSGTSKSYPCQKTSEIKNFNAHVSNVSIVQNGDTKEYNMQILDEIQLHWNTNLHMTLFTLISDLPTLKLPSKPKRSSQPALFNLALQGPLLMTAKVSSTYTFFINVNEFTAHQVPSALTLKTRKLEIGFNGHVIFDLQQVKVSCSEENEEGIVYRTGFKELELKQNKTWSLAFENVKITFPYQFNFAEAFTEKTISIVKWLKILHNVKKSSSLPSDLIIKAKSLTLQLSDDPFEVKLRDNYVLLRDEYHESLERKKMLDEKVDKLRVTHLLLPTAKLDELYSSLLYKNSEIYIQRSQQLYQNSPPRDILSLWTLDHLEIVVLADPSIHGTEKVIQTMKEIDTDSPFPEEGLEFTTLWCRMIRFCVDSMVCQLRNFSQPYMEIRNLNLWGRLCGAEQAPTPRSRRLSMVEISKPWDNVLVERNMCPLKFYHDLLCSIKFMCAAYGPSWEPVMNQVSLAFEYVSRPSLDPSPTLPFWDKIRLLMHGRLTFTMENLVFFLHASLDPYNTTEEMEISWTDIIIYWTNGKILKQGNLDIYVHTASKYDDCRLLHMPNLKLTTKLEWLCLGNPNDHHSATPCAPDKLPEYSINQTHDSYRAFRSQNLSLAITLESKIPSLVTEQDIPSLLLYSSTLRWFENLKMIMSGIARLTRKGKIFENTRPRKPQFSRHYKSVQLSLNFPKFQICYWTSFAQQKGLELLGGRLSLSMKHSLSLAPHNDDLIRRPQAVWETEFMNCDLGDSEMWLNNSGARSYFFSVNRVSYGREALVRSPIVDESPDNPTHRLVIHGLKGAWTESNRDVIFSLYDTYNKNKTLKKNLATDALKALRVENPSHPKNNRSHTNSSSASQLSPPISNSLQAETLIQHLLDGDGNTSVAYTELENSVGEQQQLHGVSATKTNDVLYKNWLIELVNSQVMLKGPETLGYVIVSASKTEILQKIHQPTWKDRRLYSKTSWVGSLECMQYYATVGAGELGSNIDSIMWLSLDNIEQRQSFVIANIPDLVGSGHSVGGIVSSIVGGTSDPSTAPLQLQRIVFRCSCQFYYVSYGQNLSEFNMMEHVPPVPEENDPWNEETCVDSFTLTHHDLDICTNSLQYAMILDIVNNLLLYVEPRKKEANERLQRMRFQLQLCSIEDQKKPILQLQNQLRALLLHLRTLEKEAYQLRLMKEGVDGRVTDETGLLGKLDNEINKCKEQINNYNEELTMMINCYKETQIHVTKARQRMQDQSSTTERHNQVCFKHARWKLTDKDGQLGIADLVLNKFVYSKVTKSNDSVEHLLELGYIMVNNLLPNQFYCEVLYPTDLRPNAPLERQRALRIFCRENAPVGGISVKEHLEVNVVPITLSLTKAFYLEMMKFFFPGRDTDKSAEDPHPAPGEDVEAYGTLRAKKRAQILRNIELQKNDIEKMKERARKNQTFLYIKIPEVPIRLSYKGDKIKDLSCVNLVLPTLEYHNQTWTWLDLLMELKKLAKRVFLPQAIKQKLLSSSSMDNNARQPKEEEDKATLILGTSIQAPPEKKPKRSLFRVLKK</sequence>
<proteinExistence type="predicted"/>
<keyword evidence="6" id="KW-1185">Reference proteome</keyword>
<evidence type="ECO:0000259" key="4">
    <source>
        <dbReference type="SMART" id="SM01214"/>
    </source>
</evidence>
<dbReference type="Proteomes" id="UP001235939">
    <property type="component" value="Chromosome 01"/>
</dbReference>
<keyword evidence="3" id="KW-1133">Transmembrane helix</keyword>
<feature type="coiled-coil region" evidence="1">
    <location>
        <begin position="1740"/>
        <end position="1802"/>
    </location>
</feature>
<organism evidence="5 6">
    <name type="scientific">Cordylochernes scorpioides</name>
    <dbReference type="NCBI Taxonomy" id="51811"/>
    <lineage>
        <taxon>Eukaryota</taxon>
        <taxon>Metazoa</taxon>
        <taxon>Ecdysozoa</taxon>
        <taxon>Arthropoda</taxon>
        <taxon>Chelicerata</taxon>
        <taxon>Arachnida</taxon>
        <taxon>Pseudoscorpiones</taxon>
        <taxon>Cheliferoidea</taxon>
        <taxon>Chernetidae</taxon>
        <taxon>Cordylochernes</taxon>
    </lineage>
</organism>